<dbReference type="EMBL" id="JAPFFM010000011">
    <property type="protein sequence ID" value="KAJ6733535.1"/>
    <property type="molecule type" value="Genomic_DNA"/>
</dbReference>
<accession>A0A9Q0UNR5</accession>
<evidence type="ECO:0000313" key="5">
    <source>
        <dbReference type="EMBL" id="KAJ6733535.1"/>
    </source>
</evidence>
<dbReference type="Proteomes" id="UP001151752">
    <property type="component" value="Chromosome 7"/>
</dbReference>
<evidence type="ECO:0000256" key="3">
    <source>
        <dbReference type="ARBA" id="ARBA00022723"/>
    </source>
</evidence>
<sequence>MGESFPMTGGDGPCSYTKNSSQQRASAASAKSLLTSAILGNLDIERSSRMFAIADLGCSTGPNTFIAMENIIGALTQKCKIEDYSSLPRVSSSFHGRLFPKASLNIIYSAFSLQWLSKAPQELGDVNSPAWNKGRIYYTDAPREVGQAYSIQYAKDMDSFLAARAEELAPGGLMLILMPGRPDGTLPSQNSLGPFLRPLESCLTDMVDEVCKSRNLNN</sequence>
<keyword evidence="3" id="KW-0479">Metal-binding</keyword>
<dbReference type="InterPro" id="IPR029063">
    <property type="entry name" value="SAM-dependent_MTases_sf"/>
</dbReference>
<evidence type="ECO:0000313" key="6">
    <source>
        <dbReference type="Proteomes" id="UP001151752"/>
    </source>
</evidence>
<evidence type="ECO:0000256" key="2">
    <source>
        <dbReference type="ARBA" id="ARBA00022679"/>
    </source>
</evidence>
<evidence type="ECO:0000256" key="1">
    <source>
        <dbReference type="ARBA" id="ARBA00022603"/>
    </source>
</evidence>
<name>A0A9Q0UNR5_9ROSI</name>
<keyword evidence="4" id="KW-0460">Magnesium</keyword>
<keyword evidence="1 5" id="KW-0489">Methyltransferase</keyword>
<reference evidence="5" key="2">
    <citation type="journal article" date="2023" name="Int. J. Mol. Sci.">
        <title>De Novo Assembly and Annotation of 11 Diverse Shrub Willow (Salix) Genomes Reveals Novel Gene Organization in Sex-Linked Regions.</title>
        <authorList>
            <person name="Hyden B."/>
            <person name="Feng K."/>
            <person name="Yates T.B."/>
            <person name="Jawdy S."/>
            <person name="Cereghino C."/>
            <person name="Smart L.B."/>
            <person name="Muchero W."/>
        </authorList>
    </citation>
    <scope>NUCLEOTIDE SEQUENCE</scope>
    <source>
        <tissue evidence="5">Shoot tip</tissue>
    </source>
</reference>
<dbReference type="InterPro" id="IPR005299">
    <property type="entry name" value="MeTrfase_7"/>
</dbReference>
<dbReference type="GO" id="GO:0046872">
    <property type="term" value="F:metal ion binding"/>
    <property type="evidence" value="ECO:0007669"/>
    <property type="project" value="UniProtKB-KW"/>
</dbReference>
<dbReference type="SUPFAM" id="SSF53335">
    <property type="entry name" value="S-adenosyl-L-methionine-dependent methyltransferases"/>
    <property type="match status" value="1"/>
</dbReference>
<dbReference type="Gene3D" id="3.40.50.150">
    <property type="entry name" value="Vaccinia Virus protein VP39"/>
    <property type="match status" value="2"/>
</dbReference>
<dbReference type="Pfam" id="PF03492">
    <property type="entry name" value="Methyltransf_7"/>
    <property type="match status" value="2"/>
</dbReference>
<dbReference type="InterPro" id="IPR042086">
    <property type="entry name" value="MeTrfase_capping"/>
</dbReference>
<dbReference type="GO" id="GO:0008168">
    <property type="term" value="F:methyltransferase activity"/>
    <property type="evidence" value="ECO:0007669"/>
    <property type="project" value="UniProtKB-KW"/>
</dbReference>
<keyword evidence="6" id="KW-1185">Reference proteome</keyword>
<reference evidence="5" key="1">
    <citation type="submission" date="2022-11" db="EMBL/GenBank/DDBJ databases">
        <authorList>
            <person name="Hyden B.L."/>
            <person name="Feng K."/>
            <person name="Yates T."/>
            <person name="Jawdy S."/>
            <person name="Smart L.B."/>
            <person name="Muchero W."/>
        </authorList>
    </citation>
    <scope>NUCLEOTIDE SEQUENCE</scope>
    <source>
        <tissue evidence="5">Shoot tip</tissue>
    </source>
</reference>
<comment type="caution">
    <text evidence="5">The sequence shown here is derived from an EMBL/GenBank/DDBJ whole genome shotgun (WGS) entry which is preliminary data.</text>
</comment>
<dbReference type="GO" id="GO:0032259">
    <property type="term" value="P:methylation"/>
    <property type="evidence" value="ECO:0007669"/>
    <property type="project" value="UniProtKB-KW"/>
</dbReference>
<dbReference type="PANTHER" id="PTHR31009">
    <property type="entry name" value="S-ADENOSYL-L-METHIONINE:CARBOXYL METHYLTRANSFERASE FAMILY PROTEIN"/>
    <property type="match status" value="1"/>
</dbReference>
<gene>
    <name evidence="5" type="ORF">OIU74_005333</name>
</gene>
<organism evidence="5 6">
    <name type="scientific">Salix koriyanagi</name>
    <dbReference type="NCBI Taxonomy" id="2511006"/>
    <lineage>
        <taxon>Eukaryota</taxon>
        <taxon>Viridiplantae</taxon>
        <taxon>Streptophyta</taxon>
        <taxon>Embryophyta</taxon>
        <taxon>Tracheophyta</taxon>
        <taxon>Spermatophyta</taxon>
        <taxon>Magnoliopsida</taxon>
        <taxon>eudicotyledons</taxon>
        <taxon>Gunneridae</taxon>
        <taxon>Pentapetalae</taxon>
        <taxon>rosids</taxon>
        <taxon>fabids</taxon>
        <taxon>Malpighiales</taxon>
        <taxon>Salicaceae</taxon>
        <taxon>Saliceae</taxon>
        <taxon>Salix</taxon>
    </lineage>
</organism>
<evidence type="ECO:0000256" key="4">
    <source>
        <dbReference type="ARBA" id="ARBA00022842"/>
    </source>
</evidence>
<proteinExistence type="predicted"/>
<dbReference type="AlphaFoldDB" id="A0A9Q0UNR5"/>
<protein>
    <submittedName>
        <fullName evidence="5">S-ADENOSYL-L-METHIONINE:CARBOXYL METHYLTRANSFERASE FAMILY PROTEIN</fullName>
    </submittedName>
</protein>
<keyword evidence="2" id="KW-0808">Transferase</keyword>
<dbReference type="Gene3D" id="1.10.1200.270">
    <property type="entry name" value="Methyltransferase, alpha-helical capping domain"/>
    <property type="match status" value="1"/>
</dbReference>